<organism evidence="2 3">
    <name type="scientific">Ensete ventricosum</name>
    <name type="common">Abyssinian banana</name>
    <name type="synonym">Musa ensete</name>
    <dbReference type="NCBI Taxonomy" id="4639"/>
    <lineage>
        <taxon>Eukaryota</taxon>
        <taxon>Viridiplantae</taxon>
        <taxon>Streptophyta</taxon>
        <taxon>Embryophyta</taxon>
        <taxon>Tracheophyta</taxon>
        <taxon>Spermatophyta</taxon>
        <taxon>Magnoliopsida</taxon>
        <taxon>Liliopsida</taxon>
        <taxon>Zingiberales</taxon>
        <taxon>Musaceae</taxon>
        <taxon>Ensete</taxon>
    </lineage>
</organism>
<dbReference type="PANTHER" id="PTHR10721:SF1">
    <property type="entry name" value="MITOCHONDRIAL IMPORT INNER MEMBRANE TRANSLOCASE SUBUNIT TIM44"/>
    <property type="match status" value="1"/>
</dbReference>
<proteinExistence type="predicted"/>
<accession>A0A427ATE9</accession>
<dbReference type="GO" id="GO:0005743">
    <property type="term" value="C:mitochondrial inner membrane"/>
    <property type="evidence" value="ECO:0007669"/>
    <property type="project" value="TreeGrafter"/>
</dbReference>
<reference evidence="2 3" key="1">
    <citation type="journal article" date="2014" name="Agronomy (Basel)">
        <title>A Draft Genome Sequence for Ensete ventricosum, the Drought-Tolerant Tree Against Hunger.</title>
        <authorList>
            <person name="Harrison J."/>
            <person name="Moore K.A."/>
            <person name="Paszkiewicz K."/>
            <person name="Jones T."/>
            <person name="Grant M."/>
            <person name="Ambacheew D."/>
            <person name="Muzemil S."/>
            <person name="Studholme D.J."/>
        </authorList>
    </citation>
    <scope>NUCLEOTIDE SEQUENCE [LARGE SCALE GENOMIC DNA]</scope>
</reference>
<feature type="compositionally biased region" description="Low complexity" evidence="1">
    <location>
        <begin position="65"/>
        <end position="78"/>
    </location>
</feature>
<dbReference type="GO" id="GO:0051087">
    <property type="term" value="F:protein-folding chaperone binding"/>
    <property type="evidence" value="ECO:0007669"/>
    <property type="project" value="TreeGrafter"/>
</dbReference>
<name>A0A427ATE9_ENSVE</name>
<dbReference type="EMBL" id="AMZH03001371">
    <property type="protein sequence ID" value="RRT79532.1"/>
    <property type="molecule type" value="Genomic_DNA"/>
</dbReference>
<evidence type="ECO:0000256" key="1">
    <source>
        <dbReference type="SAM" id="MobiDB-lite"/>
    </source>
</evidence>
<evidence type="ECO:0000313" key="3">
    <source>
        <dbReference type="Proteomes" id="UP000287651"/>
    </source>
</evidence>
<protein>
    <submittedName>
        <fullName evidence="2">Uncharacterized protein</fullName>
    </submittedName>
</protein>
<dbReference type="InterPro" id="IPR039544">
    <property type="entry name" value="Tim44-like"/>
</dbReference>
<feature type="region of interest" description="Disordered" evidence="1">
    <location>
        <begin position="151"/>
        <end position="176"/>
    </location>
</feature>
<dbReference type="AlphaFoldDB" id="A0A427ATE9"/>
<dbReference type="GO" id="GO:0030150">
    <property type="term" value="P:protein import into mitochondrial matrix"/>
    <property type="evidence" value="ECO:0007669"/>
    <property type="project" value="TreeGrafter"/>
</dbReference>
<dbReference type="PANTHER" id="PTHR10721">
    <property type="entry name" value="MITOCHONDRIAL IMPORT INNER MEMBRANE TRANSLOCASE SUBUNIT TIM44"/>
    <property type="match status" value="1"/>
</dbReference>
<feature type="non-terminal residue" evidence="2">
    <location>
        <position position="1"/>
    </location>
</feature>
<sequence length="201" mass="22260">AMNINVQVIKGNRHSSYRRFSIFNEFSKQLKGEAKSFIVSENVRDQLSAAKEEVKDTLGLGKQEPSTTSNSSSTSSPNDGSKPTSEAEIFQNFKANSNEESSGETETLFGKFKSTVSSASPTVSQAFQKLTEAKITNLARKGYEIVKDELSSNQTRKKRMQYASASVSSEPRSTRTDIVVVPTKKSLLGEKWEAFKKKVNR</sequence>
<feature type="region of interest" description="Disordered" evidence="1">
    <location>
        <begin position="53"/>
        <end position="85"/>
    </location>
</feature>
<gene>
    <name evidence="2" type="ORF">B296_00025175</name>
</gene>
<comment type="caution">
    <text evidence="2">The sequence shown here is derived from an EMBL/GenBank/DDBJ whole genome shotgun (WGS) entry which is preliminary data.</text>
</comment>
<evidence type="ECO:0000313" key="2">
    <source>
        <dbReference type="EMBL" id="RRT79532.1"/>
    </source>
</evidence>
<dbReference type="Proteomes" id="UP000287651">
    <property type="component" value="Unassembled WGS sequence"/>
</dbReference>